<evidence type="ECO:0000256" key="5">
    <source>
        <dbReference type="ARBA" id="ARBA00022679"/>
    </source>
</evidence>
<evidence type="ECO:0000259" key="10">
    <source>
        <dbReference type="Pfam" id="PF04413"/>
    </source>
</evidence>
<evidence type="ECO:0000256" key="7">
    <source>
        <dbReference type="ARBA" id="ARBA00049183"/>
    </source>
</evidence>
<dbReference type="InterPro" id="IPR038107">
    <property type="entry name" value="Glycos_transf_N_sf"/>
</dbReference>
<dbReference type="Pfam" id="PF04413">
    <property type="entry name" value="Glycos_transf_N"/>
    <property type="match status" value="1"/>
</dbReference>
<reference evidence="11 12" key="1">
    <citation type="submission" date="2019-07" db="EMBL/GenBank/DDBJ databases">
        <title>Aquicoccus porphyridii gen. nov., sp. nov., isolated from a small marine red alga, Porphyridium marinum.</title>
        <authorList>
            <person name="Liu L."/>
        </authorList>
    </citation>
    <scope>NUCLEOTIDE SEQUENCE [LARGE SCALE GENOMIC DNA]</scope>
    <source>
        <strain evidence="11 12">L1 8-17</strain>
    </source>
</reference>
<evidence type="ECO:0000256" key="1">
    <source>
        <dbReference type="ARBA" id="ARBA00003394"/>
    </source>
</evidence>
<dbReference type="Gene3D" id="3.40.50.2000">
    <property type="entry name" value="Glycogen Phosphorylase B"/>
    <property type="match status" value="1"/>
</dbReference>
<name>A0A5A9Z620_9RHOB</name>
<feature type="domain" description="3-deoxy-D-manno-octulosonic-acid transferase N-terminal" evidence="10">
    <location>
        <begin position="59"/>
        <end position="239"/>
    </location>
</feature>
<keyword evidence="5 9" id="KW-0808">Transferase</keyword>
<dbReference type="Proteomes" id="UP000325291">
    <property type="component" value="Unassembled WGS sequence"/>
</dbReference>
<comment type="pathway">
    <text evidence="2 9">Bacterial outer membrane biogenesis; LPS core biosynthesis.</text>
</comment>
<evidence type="ECO:0000256" key="4">
    <source>
        <dbReference type="ARBA" id="ARBA00019077"/>
    </source>
</evidence>
<keyword evidence="9" id="KW-0448">Lipopolysaccharide biosynthesis</keyword>
<comment type="function">
    <text evidence="1 9">Involved in lipopolysaccharide (LPS) biosynthesis. Catalyzes the transfer of 3-deoxy-D-manno-octulosonate (Kdo) residue(s) from CMP-Kdo to lipid IV(A), the tetraacyldisaccharide-1,4'-bisphosphate precursor of lipid A.</text>
</comment>
<dbReference type="GO" id="GO:0005886">
    <property type="term" value="C:plasma membrane"/>
    <property type="evidence" value="ECO:0007669"/>
    <property type="project" value="UniProtKB-SubCell"/>
</dbReference>
<dbReference type="InterPro" id="IPR007507">
    <property type="entry name" value="Glycos_transf_N"/>
</dbReference>
<feature type="site" description="Transition state stabilizer" evidence="8">
    <location>
        <position position="159"/>
    </location>
</feature>
<keyword evidence="12" id="KW-1185">Reference proteome</keyword>
<comment type="similarity">
    <text evidence="9">Belongs to the glycosyltransferase group 1 family.</text>
</comment>
<comment type="catalytic activity">
    <reaction evidence="7 9">
        <text>lipid IVA (E. coli) + CMP-3-deoxy-beta-D-manno-octulosonate = alpha-Kdo-(2-&gt;6)-lipid IVA (E. coli) + CMP + H(+)</text>
        <dbReference type="Rhea" id="RHEA:28066"/>
        <dbReference type="ChEBI" id="CHEBI:15378"/>
        <dbReference type="ChEBI" id="CHEBI:58603"/>
        <dbReference type="ChEBI" id="CHEBI:60364"/>
        <dbReference type="ChEBI" id="CHEBI:60377"/>
        <dbReference type="ChEBI" id="CHEBI:85987"/>
        <dbReference type="EC" id="2.4.99.12"/>
    </reaction>
</comment>
<sequence length="449" mass="50024">MGETDKRDNLSRAWAAMRATERWMLRAYFGLMRAIPEALAVALVRRRARARPGEENAERAPERVARGMAARPEGRVVWLHSIGPGDSTANLTLARALLAEDASLTCLVTTRVAAAQKTFAKLAEESDGRLIVMLAPLDFHRATRRFLDHWRFDLAIYGEGDMWPNALCGLVEADVPIALVNGQFNGRLGRLVGRRPGLGRWAMAHFDLLHVFRRECVEEAERWIRPGCEVVHHPNLKMDAPAPGVDETLLGEMRARWGDAPVFACGSVADNEIETLIDAWGRARREVPGLKLILVPRWKEQGEEIAAIARARDLTVPRRSVQGLPGAQDEFFLADSYGEMGTWFELGYGVFMGHTLFGGIGHNPYEAIARQRPILSGSITPLLPADYTYLTDIGLCRITPDAESIAQGMIDYHQAMRDGEDRFAPFRAAQGFSHDLARRLLVLMEDRPG</sequence>
<dbReference type="Gene3D" id="3.40.50.11720">
    <property type="entry name" value="3-Deoxy-D-manno-octulosonic-acid transferase, N-terminal domain"/>
    <property type="match status" value="1"/>
</dbReference>
<evidence type="ECO:0000256" key="8">
    <source>
        <dbReference type="PIRSR" id="PIRSR639901-2"/>
    </source>
</evidence>
<evidence type="ECO:0000313" key="12">
    <source>
        <dbReference type="Proteomes" id="UP000325291"/>
    </source>
</evidence>
<accession>A0A5A9Z620</accession>
<evidence type="ECO:0000256" key="9">
    <source>
        <dbReference type="RuleBase" id="RU365103"/>
    </source>
</evidence>
<evidence type="ECO:0000256" key="3">
    <source>
        <dbReference type="ARBA" id="ARBA00012621"/>
    </source>
</evidence>
<dbReference type="AlphaFoldDB" id="A0A5A9Z620"/>
<dbReference type="GO" id="GO:0043842">
    <property type="term" value="F:Kdo transferase activity"/>
    <property type="evidence" value="ECO:0007669"/>
    <property type="project" value="UniProtKB-EC"/>
</dbReference>
<dbReference type="GO" id="GO:0009244">
    <property type="term" value="P:lipopolysaccharide core region biosynthetic process"/>
    <property type="evidence" value="ECO:0007669"/>
    <property type="project" value="UniProtKB-UniRule"/>
</dbReference>
<evidence type="ECO:0000256" key="2">
    <source>
        <dbReference type="ARBA" id="ARBA00004713"/>
    </source>
</evidence>
<organism evidence="11 12">
    <name type="scientific">Aquicoccus porphyridii</name>
    <dbReference type="NCBI Taxonomy" id="1852029"/>
    <lineage>
        <taxon>Bacteria</taxon>
        <taxon>Pseudomonadati</taxon>
        <taxon>Pseudomonadota</taxon>
        <taxon>Alphaproteobacteria</taxon>
        <taxon>Rhodobacterales</taxon>
        <taxon>Paracoccaceae</taxon>
        <taxon>Aquicoccus</taxon>
    </lineage>
</organism>
<dbReference type="RefSeq" id="WP_111362454.1">
    <property type="nucleotide sequence ID" value="NZ_VINQ01000012.1"/>
</dbReference>
<proteinExistence type="inferred from homology"/>
<dbReference type="EC" id="2.4.99.12" evidence="3 9"/>
<comment type="caution">
    <text evidence="11">The sequence shown here is derived from an EMBL/GenBank/DDBJ whole genome shotgun (WGS) entry which is preliminary data.</text>
</comment>
<protein>
    <recommendedName>
        <fullName evidence="4 9">3-deoxy-D-manno-octulosonic acid transferase</fullName>
        <shortName evidence="9">Kdo transferase</shortName>
        <ecNumber evidence="3 9">2.4.99.12</ecNumber>
    </recommendedName>
    <alternativeName>
        <fullName evidence="6 9">Lipid IV(A) 3-deoxy-D-manno-octulosonic acid transferase</fullName>
    </alternativeName>
</protein>
<comment type="subcellular location">
    <subcellularLocation>
        <location evidence="9">Cell membrane</location>
    </subcellularLocation>
</comment>
<dbReference type="EMBL" id="VINQ01000012">
    <property type="protein sequence ID" value="KAA0912643.1"/>
    <property type="molecule type" value="Genomic_DNA"/>
</dbReference>
<dbReference type="GO" id="GO:0009245">
    <property type="term" value="P:lipid A biosynthetic process"/>
    <property type="evidence" value="ECO:0007669"/>
    <property type="project" value="TreeGrafter"/>
</dbReference>
<evidence type="ECO:0000313" key="11">
    <source>
        <dbReference type="EMBL" id="KAA0912643.1"/>
    </source>
</evidence>
<gene>
    <name evidence="11" type="ORF">FLO80_14735</name>
</gene>
<dbReference type="PANTHER" id="PTHR42755:SF1">
    <property type="entry name" value="3-DEOXY-D-MANNO-OCTULOSONIC ACID TRANSFERASE, MITOCHONDRIAL-RELATED"/>
    <property type="match status" value="1"/>
</dbReference>
<keyword evidence="9" id="KW-0472">Membrane</keyword>
<dbReference type="SUPFAM" id="SSF53756">
    <property type="entry name" value="UDP-Glycosyltransferase/glycogen phosphorylase"/>
    <property type="match status" value="1"/>
</dbReference>
<dbReference type="InterPro" id="IPR039901">
    <property type="entry name" value="Kdotransferase"/>
</dbReference>
<dbReference type="UniPathway" id="UPA00958"/>
<dbReference type="PANTHER" id="PTHR42755">
    <property type="entry name" value="3-DEOXY-MANNO-OCTULOSONATE CYTIDYLYLTRANSFERASE"/>
    <property type="match status" value="1"/>
</dbReference>
<evidence type="ECO:0000256" key="6">
    <source>
        <dbReference type="ARBA" id="ARBA00031445"/>
    </source>
</evidence>
<keyword evidence="9" id="KW-1003">Cell membrane</keyword>
<feature type="site" description="Transition state stabilizer" evidence="8">
    <location>
        <position position="237"/>
    </location>
</feature>